<dbReference type="InterPro" id="IPR051464">
    <property type="entry name" value="Peptidase_M42_aminopept"/>
</dbReference>
<dbReference type="PANTHER" id="PTHR32481:SF0">
    <property type="entry name" value="AMINOPEPTIDASE YPDE-RELATED"/>
    <property type="match status" value="1"/>
</dbReference>
<dbReference type="AlphaFoldDB" id="A0A147JZV7"/>
<evidence type="ECO:0000256" key="7">
    <source>
        <dbReference type="PIRSR" id="PIRSR001123-1"/>
    </source>
</evidence>
<keyword evidence="3" id="KW-0645">Protease</keyword>
<comment type="cofactor">
    <cofactor evidence="8">
        <name>a divalent metal cation</name>
        <dbReference type="ChEBI" id="CHEBI:60240"/>
    </cofactor>
    <text evidence="8">Binds 2 divalent metal cations per subunit.</text>
</comment>
<keyword evidence="4 8" id="KW-0479">Metal-binding</keyword>
<feature type="binding site" evidence="8">
    <location>
        <position position="217"/>
    </location>
    <ligand>
        <name>Zn(2+)</name>
        <dbReference type="ChEBI" id="CHEBI:29105"/>
        <label>2</label>
    </ligand>
</feature>
<feature type="binding site" evidence="8">
    <location>
        <position position="239"/>
    </location>
    <ligand>
        <name>Zn(2+)</name>
        <dbReference type="ChEBI" id="CHEBI:29105"/>
        <label>1</label>
    </ligand>
</feature>
<dbReference type="CDD" id="cd05656">
    <property type="entry name" value="M42_Frv"/>
    <property type="match status" value="1"/>
</dbReference>
<feature type="binding site" evidence="8">
    <location>
        <position position="182"/>
    </location>
    <ligand>
        <name>Zn(2+)</name>
        <dbReference type="ChEBI" id="CHEBI:29105"/>
        <label>1</label>
    </ligand>
</feature>
<dbReference type="Pfam" id="PF05343">
    <property type="entry name" value="Peptidase_M42"/>
    <property type="match status" value="1"/>
</dbReference>
<dbReference type="SUPFAM" id="SSF53187">
    <property type="entry name" value="Zn-dependent exopeptidases"/>
    <property type="match status" value="1"/>
</dbReference>
<dbReference type="InterPro" id="IPR008007">
    <property type="entry name" value="Peptidase_M42"/>
</dbReference>
<dbReference type="InterPro" id="IPR023367">
    <property type="entry name" value="Peptidase_M42_dom2"/>
</dbReference>
<dbReference type="PANTHER" id="PTHR32481">
    <property type="entry name" value="AMINOPEPTIDASE"/>
    <property type="match status" value="1"/>
</dbReference>
<comment type="caution">
    <text evidence="9">The sequence shown here is derived from an EMBL/GenBank/DDBJ whole genome shotgun (WGS) entry which is preliminary data.</text>
</comment>
<evidence type="ECO:0000256" key="2">
    <source>
        <dbReference type="ARBA" id="ARBA00022438"/>
    </source>
</evidence>
<proteinExistence type="inferred from homology"/>
<feature type="binding site" evidence="8">
    <location>
        <position position="67"/>
    </location>
    <ligand>
        <name>Zn(2+)</name>
        <dbReference type="ChEBI" id="CHEBI:29105"/>
        <label>1</label>
    </ligand>
</feature>
<feature type="active site" description="Proton acceptor" evidence="7">
    <location>
        <position position="216"/>
    </location>
</feature>
<keyword evidence="5" id="KW-0378">Hydrolase</keyword>
<evidence type="ECO:0000256" key="8">
    <source>
        <dbReference type="PIRSR" id="PIRSR001123-2"/>
    </source>
</evidence>
<dbReference type="STRING" id="1776334.APZ16_03530"/>
<sequence>MFDKKAMKFMKDLMESFGPSGFETETAKIVKEYLKPYSNEIICDKLGSVIFVKKGSSQRPRILMAGHLDEVGFVVTGIDEKTGFLKFGPLGGWWDQVLLSQRVIVRTKKGDLPGVIASKPPHVLTEEERKVVLKKEDMYIDIGACSMEEAVKMGVKIGDPVTPWSPFSVFKEGKFASGKGFDDRIGVFVMAEAIRRIKENNIRHPNTIYAAATVQEEVGLRGAKTAAHVVDPDVGLVLEVDIAGDVPGIQPHQAPTKLGKGPSLLTYDRSMIPNQPLKNFIIDLAEKKKIPLQLSQSTGGGTDAGSIHLDREGCPTAVISVPTRHIHTHVGYLCLEDVENAVKLTIEIIKELDAERVRSFTAL</sequence>
<name>A0A147JZV7_HADYE</name>
<organism evidence="9 10">
    <name type="scientific">Hadarchaeum yellowstonense</name>
    <dbReference type="NCBI Taxonomy" id="1776334"/>
    <lineage>
        <taxon>Archaea</taxon>
        <taxon>Methanobacteriati</taxon>
        <taxon>Candidatus Hadarchaeota</taxon>
        <taxon>Candidatus Hadarchaeia</taxon>
        <taxon>Candidatus Hadarchaeales</taxon>
        <taxon>Candidatus Hadarchaeaceae</taxon>
        <taxon>Candidatus Hadarchaeum</taxon>
    </lineage>
</organism>
<dbReference type="GO" id="GO:0004177">
    <property type="term" value="F:aminopeptidase activity"/>
    <property type="evidence" value="ECO:0007669"/>
    <property type="project" value="UniProtKB-UniRule"/>
</dbReference>
<evidence type="ECO:0000256" key="5">
    <source>
        <dbReference type="ARBA" id="ARBA00022801"/>
    </source>
</evidence>
<dbReference type="GO" id="GO:0006508">
    <property type="term" value="P:proteolysis"/>
    <property type="evidence" value="ECO:0007669"/>
    <property type="project" value="UniProtKB-KW"/>
</dbReference>
<dbReference type="Gene3D" id="3.40.630.10">
    <property type="entry name" value="Zn peptidases"/>
    <property type="match status" value="1"/>
</dbReference>
<protein>
    <submittedName>
        <fullName evidence="9">Peptidase M28</fullName>
    </submittedName>
</protein>
<keyword evidence="2" id="KW-0031">Aminopeptidase</keyword>
<dbReference type="PIRSF" id="PIRSF001123">
    <property type="entry name" value="PepA_GA"/>
    <property type="match status" value="1"/>
</dbReference>
<dbReference type="Gene3D" id="2.40.30.40">
    <property type="entry name" value="Peptidase M42, domain 2"/>
    <property type="match status" value="1"/>
</dbReference>
<evidence type="ECO:0000313" key="10">
    <source>
        <dbReference type="Proteomes" id="UP000074294"/>
    </source>
</evidence>
<feature type="binding site" evidence="8">
    <location>
        <position position="327"/>
    </location>
    <ligand>
        <name>Zn(2+)</name>
        <dbReference type="ChEBI" id="CHEBI:29105"/>
        <label>2</label>
    </ligand>
</feature>
<comment type="similarity">
    <text evidence="1 6">Belongs to the peptidase M42 family.</text>
</comment>
<feature type="binding site" evidence="8">
    <location>
        <position position="182"/>
    </location>
    <ligand>
        <name>Zn(2+)</name>
        <dbReference type="ChEBI" id="CHEBI:29105"/>
        <label>2</label>
    </ligand>
</feature>
<evidence type="ECO:0000256" key="3">
    <source>
        <dbReference type="ARBA" id="ARBA00022670"/>
    </source>
</evidence>
<dbReference type="GO" id="GO:0046872">
    <property type="term" value="F:metal ion binding"/>
    <property type="evidence" value="ECO:0007669"/>
    <property type="project" value="UniProtKB-UniRule"/>
</dbReference>
<dbReference type="Proteomes" id="UP000074294">
    <property type="component" value="Unassembled WGS sequence"/>
</dbReference>
<dbReference type="SUPFAM" id="SSF101821">
    <property type="entry name" value="Aminopeptidase/glucanase lid domain"/>
    <property type="match status" value="1"/>
</dbReference>
<evidence type="ECO:0000256" key="4">
    <source>
        <dbReference type="ARBA" id="ARBA00022723"/>
    </source>
</evidence>
<reference evidence="9 10" key="1">
    <citation type="journal article" date="2016" name="Nat. Microbiol.">
        <title>Genomic inference of the metabolism of cosmopolitan subsurface Archaea, Hadesarchaea.</title>
        <authorList>
            <person name="Baker B.J."/>
            <person name="Saw J.H."/>
            <person name="Lind A.E."/>
            <person name="Lazar C.S."/>
            <person name="Hinrichs K.-U."/>
            <person name="Teske A.P."/>
            <person name="Ettema T.J."/>
        </authorList>
    </citation>
    <scope>NUCLEOTIDE SEQUENCE [LARGE SCALE GENOMIC DNA]</scope>
</reference>
<evidence type="ECO:0000313" key="9">
    <source>
        <dbReference type="EMBL" id="KUO42028.1"/>
    </source>
</evidence>
<accession>A0A147JZV7</accession>
<gene>
    <name evidence="9" type="ORF">APZ16_03530</name>
</gene>
<evidence type="ECO:0000256" key="6">
    <source>
        <dbReference type="PIRNR" id="PIRNR001123"/>
    </source>
</evidence>
<evidence type="ECO:0000256" key="1">
    <source>
        <dbReference type="ARBA" id="ARBA00006272"/>
    </source>
</evidence>
<dbReference type="EMBL" id="LQMQ01000011">
    <property type="protein sequence ID" value="KUO42028.1"/>
    <property type="molecule type" value="Genomic_DNA"/>
</dbReference>